<feature type="region of interest" description="Disordered" evidence="5">
    <location>
        <begin position="2716"/>
        <end position="2736"/>
    </location>
</feature>
<dbReference type="RefSeq" id="WP_254576483.1">
    <property type="nucleotide sequence ID" value="NZ_CP100595.1"/>
</dbReference>
<feature type="compositionally biased region" description="Polar residues" evidence="5">
    <location>
        <begin position="156"/>
        <end position="169"/>
    </location>
</feature>
<dbReference type="InterPro" id="IPR051171">
    <property type="entry name" value="CaCA"/>
</dbReference>
<feature type="region of interest" description="Disordered" evidence="5">
    <location>
        <begin position="691"/>
        <end position="711"/>
    </location>
</feature>
<feature type="region of interest" description="Disordered" evidence="5">
    <location>
        <begin position="1771"/>
        <end position="1791"/>
    </location>
</feature>
<feature type="region of interest" description="Disordered" evidence="5">
    <location>
        <begin position="2041"/>
        <end position="2061"/>
    </location>
</feature>
<evidence type="ECO:0000256" key="1">
    <source>
        <dbReference type="ARBA" id="ARBA00022729"/>
    </source>
</evidence>
<feature type="region of interest" description="Disordered" evidence="5">
    <location>
        <begin position="1905"/>
        <end position="1926"/>
    </location>
</feature>
<dbReference type="Gene3D" id="2.60.40.2030">
    <property type="match status" value="2"/>
</dbReference>
<feature type="region of interest" description="Disordered" evidence="5">
    <location>
        <begin position="826"/>
        <end position="846"/>
    </location>
</feature>
<dbReference type="PANTHER" id="PTHR11878:SF65">
    <property type="entry name" value="NA_CA-EXCHANGE PROTEIN, ISOFORM G"/>
    <property type="match status" value="1"/>
</dbReference>
<dbReference type="Proteomes" id="UP001060012">
    <property type="component" value="Chromosome"/>
</dbReference>
<keyword evidence="4" id="KW-0813">Transport</keyword>
<feature type="region of interest" description="Disordered" evidence="5">
    <location>
        <begin position="3121"/>
        <end position="3141"/>
    </location>
</feature>
<keyword evidence="2" id="KW-0677">Repeat</keyword>
<feature type="region of interest" description="Disordered" evidence="5">
    <location>
        <begin position="1231"/>
        <end position="1251"/>
    </location>
</feature>
<dbReference type="InterPro" id="IPR003644">
    <property type="entry name" value="Calx_beta"/>
</dbReference>
<keyword evidence="3" id="KW-0106">Calcium</keyword>
<evidence type="ECO:0000259" key="6">
    <source>
        <dbReference type="SMART" id="SM00237"/>
    </source>
</evidence>
<dbReference type="SMART" id="SM00237">
    <property type="entry name" value="Calx_beta"/>
    <property type="match status" value="1"/>
</dbReference>
<keyword evidence="8" id="KW-1185">Reference proteome</keyword>
<feature type="region of interest" description="Disordered" evidence="5">
    <location>
        <begin position="3660"/>
        <end position="3681"/>
    </location>
</feature>
<feature type="region of interest" description="Disordered" evidence="5">
    <location>
        <begin position="2445"/>
        <end position="2466"/>
    </location>
</feature>
<feature type="region of interest" description="Disordered" evidence="5">
    <location>
        <begin position="2175"/>
        <end position="2196"/>
    </location>
</feature>
<accession>A0ABY5E5G4</accession>
<evidence type="ECO:0000256" key="5">
    <source>
        <dbReference type="SAM" id="MobiDB-lite"/>
    </source>
</evidence>
<evidence type="ECO:0000313" key="8">
    <source>
        <dbReference type="Proteomes" id="UP001060012"/>
    </source>
</evidence>
<feature type="domain" description="Calx-beta" evidence="6">
    <location>
        <begin position="194"/>
        <end position="288"/>
    </location>
</feature>
<dbReference type="EMBL" id="CP100595">
    <property type="protein sequence ID" value="UTJ06303.1"/>
    <property type="molecule type" value="Genomic_DNA"/>
</dbReference>
<feature type="region of interest" description="Disordered" evidence="5">
    <location>
        <begin position="3796"/>
        <end position="3816"/>
    </location>
</feature>
<evidence type="ECO:0000313" key="7">
    <source>
        <dbReference type="EMBL" id="UTJ06303.1"/>
    </source>
</evidence>
<feature type="region of interest" description="Disordered" evidence="5">
    <location>
        <begin position="149"/>
        <end position="169"/>
    </location>
</feature>
<sequence length="3948" mass="423174">MKLTIKTGSQLKEIDLNKDLSFNVNKGEQYVFSNGFTNYVLNFKDDQESILLIFNVQGKTYQVELNGIVPFLQDNANSENPTAIIINKNVDNNQIEETLDSNAFNGSEILDRLEQLASLGVDTEPSNNLALISDFQTLIESLDAAAAGPDAGEATSDGSTFNSILNPTDDSLPGIAETDRWVNLSESISTTPVDTAQDPNLPDLSISDAVVNEDEGVISFTISLSEASTSTVIVSLETQEGTAKEISDYIATSGDVVFLPGETSITFNIPVINDNIYEVSENLFLNIVDATNANIVDSQGEGTILDTDIPTISVSGSEVIEGEYAIFDVSLTGSTFEDIIVSLATQDGTATQDDYIPVTEIFINGQWVVATTATIPAGEDSIQVRVKTNDDVYKEPTETFSLKATVISGTTTNTIASGVSFISDETNPYNPNDPDTPNEKDNVNVKLVGVDTDVTEGESATYKVTLTDDAGQPVVTTEDLTVDFTYTYTTAEGEDITETVEVTIPKGSSEAPVEVATKDDVYTEGTEEFDIALNAVTAGKDQFENVTVDDTAVTTSITDESDPYNPNDPDTPNEKDNVNVKLVGVDTDVTEGESATYKVTLTDDAGQPVVTTEDLTVDFTYTYTTAEGEDITETVEVTIPKGSSEAPVEVATKDDVYTEGTEEFDIALNAVTAGKDQFENVTVDDTAVTTSITDESDPYNPNDPDTPNEKDNVNVKLVGVDTDVTEGESATYKVTLTDDAGQPVVTTEDLTVDFTYTYTTAEGEDITETVEVTIPKGSSEAPVEVATKDDVYTEGTEEFDIALNAVTAGKDQFENVTVDDTAVTTSITDESDPYNPNDPDTPNEKDNVNVKLVGVDTDVTEGESATYKVTLTDDAGQPVVTTEDLTVDFTYTYTTAEGEDITETVEVTIPKGSSEAPVEVATKDDVYTEGTEEFDIALNAVTAGKDQFENVTVDDTAVTTSITDESDPYNPNDPDTPNEKDNVNVKLVGVDTDVTEGESATYKVTLTDDAGQPVVTTEDLTVDFTYTYTTAEGEDITETVEVTIPKGSSEAPVEVATKDDVYTEGTEEFDIALNAVTAGKDQFENVTVDDTAVTTSITDESDPYNPNDPDTPNEKDNVNVKLVGVDTDVTEGESATYKVTLTDDAGQPVVTTEDLTVDFTYTYTTAEGEDITETVEVTIPKGSSEAPVEVATKDDVYTEGTEEFDIALNAVTAGKDQFENVTVDDTAVTTSITDESDPYNPNDPDTPNEKDNVNVKLVGVDTDVTEGESATYKVTLTDDAGQPVVTTEDLTVDFTYTYTTAEGEDITETVEVTIPKGSSEAPVEVATKDDVYTEGTEEFDIALNAVTAGKDQFENVTVDDTAVTTSITDESDPYNPNDPDTPNEKDNVNVKLVGVDTDVTEGESATYKVTLTDDAGQPVVTTEDLTVDFTYTYTTAEGEDITETVEVTIPKGSSEAPVEVATKDDVYTEGTEEFDIALNAVTAGKDQFENVTVDDTAVTTSITDESDPYNPNDPDTPNEKDNVNVKLVGVDTDVTEGESATYKVTLTDDAGQPVVTTEDLTVDFTYTYTTAEGEDITETVEVTIPKGSSEAPVEVATKDDVYTEGTEEFDIALNAVTAGKDQFENVTVDDTAVTTSITDESDPYNPNDPDTPNEKDNVNVKLVGVDTDVTEGESATYKVTLTDDAGQPVVTTEDLTVDFTYTYTTAEGEDITETVEVTIPKGSSEAPVEVATKDDVYTEGTEEFDIALNAVTAGKDQFENVTVDDTAVTTSITDESDPYNPNDPDTPNEKDNVNVKLVGVDTDVTEGESATYKVTLTDDAGQPVVTTEDLTVDFTYTYTTAEGEDITETVEVTIPKGSSEAPVEVATKDDVYTEGTEEFDIALNAVTAGKDQFENVTVDDTAVTTSITDESDPYNPNDPDTPNEKDNVNVKLVGVDTDVTEGESATYKVTLTDDAGQPVVTTEDLTVDFTYTYTTAEGEDITETVEVTIPKGSSEAPVEVATKDDVYTEGTEEFDIALNAVTAGKDQFENVTVDDTAVTTSITDESDPYNPNDPDTPNEKDNVNVKLVGVDTDVTEGESATYKVTLTDDAGQPVVTTEDLTVDFTYTYTTAEGEDITETVEVTIPKGSSEAPVEVATKDDVYTEGTEEFDIALNAVTAGKDQFENVTVDDTAVTTSITDESDPYNPNDPDTPNEKDNVNVKLVGVDTDVTEGESATYKVTLTDDAGQPVVTTEDLTVDFTYTYTTAEGEDITETVEVTIPKGSSEAPVEVATKDDVYTEGTEEFDIALNAVTAGKDQFENVTVDDTAVTTSITDESDPYNPNDPDTPNEKDNVNVKLVGVDTDVTEGESATYKVTLTDDAGQPVVTTEDLTVDFTYTYTTAEGEDITETVEVTIPKGSSEAPVEVATKDDVYTEGTEEFDIALNAVTAGKDQFENVTVDDTAVTTSITDESDPYNPNDPDTPNEKDNVNVKLVGVDTDVTEGESATYKVTLTDDAGQPVVTTEDLTVDFTYTYTTAEGEDITETVEVTIPKGSSEAPVEVATKDDVYTEGTEEFDIALNAVTAGKDQFENVTVDDTAVTTSITDESDPYNPNDPDTPNEKDNVNVKLVGVDTDVTEGESATYKVTLTDDAGQPVVTTEDLTVDFTYTYTTAEGEDITETVEVTIPKGSSEAPVEVATKDDVYTEGTEEFDIALNAVTAGKDQFENVTVDDTAVTTSITDESDPYNPNDPDTPNEKDNVNVKLVGVDTDVTEGESATYKVTLTDDAGQPVVTTEDLTVDFTYTYTTAEGEDITETVEVTIPKGSSEAPVEVATKDDVYTEGTEEFDIALNAVTAGKDQFENVTVDDTAVTTSITDESDPYNPNDPDTPNEKDNVNVKLVGVDTDVTEGESATYKVTLTDDAGQPVVTTEDLTVDFTYTYTTAEGEDITETVEVTIPKGSSEAPVEVATKDDVYTEGTEEFDIALNAVTAGKDQFENVTVDDTAVTTSITDESDPYNPNDPDTPNEKDNVNVKLVGVDTDVTEGESATYKVTLTDDAGQPVVTTEDLTVDFTYTYTTAEGEDITETVEVTIPKGSSEAPVEVATKDDVYTEGTEEFDIALNAVTAGKDQFENVTVDDTAVTTSITDESDPYNPNDPDTPNEKDNVNVKLVGVDTDVTEGESATYKVTLTDDAGQPVVTTEDLTVDFTYTYTTAEGEDITETVEVTIPKGSSEAPVEVATKDDVYTEGTEEFDIALNAVTAGKDQFENVTVDDTAVTTSITDESDPYNPNDPDTPNEKDNVNVKLVGVDTDVTEGESATYKVTLTDDAGQPVVTTEDLTVDFTYTYTTAEGEDITETVEVTIPKGSSEAPVEVATKDDVYTEGTEEFDIALNAVTAGKDQFENVTVDDTAVTTSITDESDPYNPNDPDTPNEKDNVNVKLVGVDTDVTEGESATYKVTLTDDAGQPVVTTEDLTVDFTYTYTTAEGEDITETVEVTIPKGSSEAPVEVATKDDVYTEGTEEFDIALNAVTAGKDQFENVTVDDTAVTTSITDESDPYNPNDPDTPNEKDNVNVKLVGVDTDVTEGESATYKVTLTDDAGQPVVTTEDLTVDFTYTYTTAEGEDITETVEVTIPKGSSEAPVEVATKDDVYTEGTEEFDIALNAVTAGKDQFENVTVDDTAVTTSITDESDPYNPNDPDTPNEKDNVNVKLVGVDTDVTEGESATYKVTLTDDAGQPVVTTEDLTVDFTYTYTTAEGEDITETVEVTIPKGSSEAPVEVATKDDVYTEGTEEFDIALNAVTAGKDQFENVTVDDTAVTTSITDESDPYNPNDPDTPNEKDNVNVKLVGVDTDVTEGESATYKVTLTDDAGQPVVTTEDLTVDFTYTYTTAEGEDITETVEVTIPKGSSEAPVEVATKDDVYTEGTEEFDIALNAVTAGKDQFENVTVDDTAVTTSITDESDPYNPKRSRYTK</sequence>
<evidence type="ECO:0000256" key="2">
    <source>
        <dbReference type="ARBA" id="ARBA00022737"/>
    </source>
</evidence>
<name>A0ABY5E5G4_9BACT</name>
<feature type="region of interest" description="Disordered" evidence="5">
    <location>
        <begin position="2986"/>
        <end position="3006"/>
    </location>
</feature>
<organism evidence="7 8">
    <name type="scientific">Arcobacter roscoffensis</name>
    <dbReference type="NCBI Taxonomy" id="2961520"/>
    <lineage>
        <taxon>Bacteria</taxon>
        <taxon>Pseudomonadati</taxon>
        <taxon>Campylobacterota</taxon>
        <taxon>Epsilonproteobacteria</taxon>
        <taxon>Campylobacterales</taxon>
        <taxon>Arcobacteraceae</taxon>
        <taxon>Arcobacter</taxon>
    </lineage>
</organism>
<feature type="region of interest" description="Disordered" evidence="5">
    <location>
        <begin position="1366"/>
        <end position="1386"/>
    </location>
</feature>
<feature type="region of interest" description="Disordered" evidence="5">
    <location>
        <begin position="1096"/>
        <end position="1116"/>
    </location>
</feature>
<dbReference type="SUPFAM" id="SSF141072">
    <property type="entry name" value="CalX-like"/>
    <property type="match status" value="28"/>
</dbReference>
<reference evidence="7" key="1">
    <citation type="submission" date="2022-07" db="EMBL/GenBank/DDBJ databases">
        <title>Arcobacter roscoffensis sp. nov., a marine bacterium isolated from coastal seawater collected from Roscoff, France.</title>
        <authorList>
            <person name="Pascual J."/>
            <person name="Lepeaux C."/>
            <person name="Methner A."/>
            <person name="Overmann J."/>
        </authorList>
    </citation>
    <scope>NUCLEOTIDE SEQUENCE</scope>
    <source>
        <strain evidence="7">ARW1-2F2</strain>
    </source>
</reference>
<gene>
    <name evidence="7" type="ORF">NJU99_13765</name>
</gene>
<feature type="region of interest" description="Disordered" evidence="5">
    <location>
        <begin position="3391"/>
        <end position="3411"/>
    </location>
</feature>
<feature type="region of interest" description="Disordered" evidence="5">
    <location>
        <begin position="961"/>
        <end position="981"/>
    </location>
</feature>
<feature type="region of interest" description="Disordered" evidence="5">
    <location>
        <begin position="1636"/>
        <end position="1656"/>
    </location>
</feature>
<dbReference type="Pfam" id="PF03160">
    <property type="entry name" value="Calx-beta"/>
    <property type="match status" value="2"/>
</dbReference>
<feature type="region of interest" description="Disordered" evidence="5">
    <location>
        <begin position="3256"/>
        <end position="3276"/>
    </location>
</feature>
<dbReference type="InterPro" id="IPR038081">
    <property type="entry name" value="CalX-like_sf"/>
</dbReference>
<keyword evidence="1" id="KW-0732">Signal</keyword>
<proteinExistence type="predicted"/>
<feature type="region of interest" description="Disordered" evidence="5">
    <location>
        <begin position="2581"/>
        <end position="2601"/>
    </location>
</feature>
<feature type="region of interest" description="Disordered" evidence="5">
    <location>
        <begin position="1501"/>
        <end position="1521"/>
    </location>
</feature>
<evidence type="ECO:0000256" key="3">
    <source>
        <dbReference type="ARBA" id="ARBA00022837"/>
    </source>
</evidence>
<dbReference type="PANTHER" id="PTHR11878">
    <property type="entry name" value="SODIUM/CALCIUM EXCHANGER"/>
    <property type="match status" value="1"/>
</dbReference>
<feature type="region of interest" description="Disordered" evidence="5">
    <location>
        <begin position="3526"/>
        <end position="3546"/>
    </location>
</feature>
<keyword evidence="4" id="KW-0406">Ion transport</keyword>
<evidence type="ECO:0000256" key="4">
    <source>
        <dbReference type="ARBA" id="ARBA00023065"/>
    </source>
</evidence>
<protein>
    <recommendedName>
        <fullName evidence="6">Calx-beta domain-containing protein</fullName>
    </recommendedName>
</protein>
<feature type="region of interest" description="Disordered" evidence="5">
    <location>
        <begin position="556"/>
        <end position="576"/>
    </location>
</feature>
<feature type="region of interest" description="Disordered" evidence="5">
    <location>
        <begin position="2851"/>
        <end position="2871"/>
    </location>
</feature>
<feature type="region of interest" description="Disordered" evidence="5">
    <location>
        <begin position="2311"/>
        <end position="2331"/>
    </location>
</feature>